<feature type="compositionally biased region" description="Polar residues" evidence="1">
    <location>
        <begin position="225"/>
        <end position="238"/>
    </location>
</feature>
<dbReference type="AlphaFoldDB" id="A0A5E6U6L3"/>
<feature type="compositionally biased region" description="Low complexity" evidence="1">
    <location>
        <begin position="170"/>
        <end position="182"/>
    </location>
</feature>
<feature type="compositionally biased region" description="Low complexity" evidence="1">
    <location>
        <begin position="202"/>
        <end position="224"/>
    </location>
</feature>
<sequence length="238" mass="24511">MNTSDNRTDNQPGNQQSGGPEKGFDQLKDNVTEALGGARQQADAQFGQYRDTAADQIEALAQGAKSVVSEMESKDTLGMSDYLADVADSMTGLASNLRGKSAEELLHDGADLARKNPTLFIAGSIALGFALSRFLKAGTAPAASFNNDRDPADSHSMPPSGGFGAQRPYESSVPSRSGSESGLATGITPTSPNEYDHPSDFASSATAGSTTSTSSPNSTPGSASFNSTPGSSNYKGEL</sequence>
<feature type="region of interest" description="Disordered" evidence="1">
    <location>
        <begin position="145"/>
        <end position="238"/>
    </location>
</feature>
<feature type="compositionally biased region" description="Polar residues" evidence="1">
    <location>
        <begin position="1"/>
        <end position="18"/>
    </location>
</feature>
<evidence type="ECO:0000313" key="3">
    <source>
        <dbReference type="Proteomes" id="UP000325607"/>
    </source>
</evidence>
<dbReference type="EMBL" id="CABVGX010000026">
    <property type="protein sequence ID" value="VVN01067.1"/>
    <property type="molecule type" value="Genomic_DNA"/>
</dbReference>
<dbReference type="Proteomes" id="UP000325607">
    <property type="component" value="Unassembled WGS sequence"/>
</dbReference>
<name>A0A5E6U6L3_PSEFL</name>
<dbReference type="RefSeq" id="WP_224787715.1">
    <property type="nucleotide sequence ID" value="NZ_CABVGX010000026.1"/>
</dbReference>
<feature type="region of interest" description="Disordered" evidence="1">
    <location>
        <begin position="1"/>
        <end position="31"/>
    </location>
</feature>
<organism evidence="2 3">
    <name type="scientific">Pseudomonas fluorescens</name>
    <dbReference type="NCBI Taxonomy" id="294"/>
    <lineage>
        <taxon>Bacteria</taxon>
        <taxon>Pseudomonadati</taxon>
        <taxon>Pseudomonadota</taxon>
        <taxon>Gammaproteobacteria</taxon>
        <taxon>Pseudomonadales</taxon>
        <taxon>Pseudomonadaceae</taxon>
        <taxon>Pseudomonas</taxon>
    </lineage>
</organism>
<reference evidence="2 3" key="1">
    <citation type="submission" date="2019-09" db="EMBL/GenBank/DDBJ databases">
        <authorList>
            <person name="Chandra G."/>
            <person name="Truman W A."/>
        </authorList>
    </citation>
    <scope>NUCLEOTIDE SEQUENCE [LARGE SCALE GENOMIC DNA]</scope>
    <source>
        <strain evidence="2">PS645</strain>
    </source>
</reference>
<protein>
    <submittedName>
        <fullName evidence="2">Uncharacterized protein</fullName>
    </submittedName>
</protein>
<accession>A0A5E6U6L3</accession>
<evidence type="ECO:0000256" key="1">
    <source>
        <dbReference type="SAM" id="MobiDB-lite"/>
    </source>
</evidence>
<evidence type="ECO:0000313" key="2">
    <source>
        <dbReference type="EMBL" id="VVN01067.1"/>
    </source>
</evidence>
<proteinExistence type="predicted"/>
<feature type="compositionally biased region" description="Basic and acidic residues" evidence="1">
    <location>
        <begin position="22"/>
        <end position="31"/>
    </location>
</feature>
<gene>
    <name evidence="2" type="ORF">PS645_03292</name>
</gene>